<feature type="domain" description="Methyltransferase type 11" evidence="4">
    <location>
        <begin position="64"/>
        <end position="158"/>
    </location>
</feature>
<evidence type="ECO:0000313" key="5">
    <source>
        <dbReference type="EMBL" id="MBB5986508.1"/>
    </source>
</evidence>
<reference evidence="5 6" key="1">
    <citation type="submission" date="2020-08" db="EMBL/GenBank/DDBJ databases">
        <title>Exploring microbial biodiversity for novel pathways involved in the catabolism of aromatic compounds derived from lignin.</title>
        <authorList>
            <person name="Elkins J."/>
        </authorList>
    </citation>
    <scope>NUCLEOTIDE SEQUENCE [LARGE SCALE GENOMIC DNA]</scope>
    <source>
        <strain evidence="5 6">B1D3A</strain>
    </source>
</reference>
<dbReference type="InterPro" id="IPR051052">
    <property type="entry name" value="Diverse_substrate_MTase"/>
</dbReference>
<dbReference type="Pfam" id="PF08241">
    <property type="entry name" value="Methyltransf_11"/>
    <property type="match status" value="1"/>
</dbReference>
<dbReference type="Proteomes" id="UP001138540">
    <property type="component" value="Unassembled WGS sequence"/>
</dbReference>
<dbReference type="EMBL" id="JACHKA010000001">
    <property type="protein sequence ID" value="MBB5986508.1"/>
    <property type="molecule type" value="Genomic_DNA"/>
</dbReference>
<evidence type="ECO:0000313" key="6">
    <source>
        <dbReference type="Proteomes" id="UP001138540"/>
    </source>
</evidence>
<name>A0ABR6NGU5_9SPHN</name>
<dbReference type="GO" id="GO:0008168">
    <property type="term" value="F:methyltransferase activity"/>
    <property type="evidence" value="ECO:0007669"/>
    <property type="project" value="UniProtKB-KW"/>
</dbReference>
<accession>A0ABR6NGU5</accession>
<comment type="caution">
    <text evidence="5">The sequence shown here is derived from an EMBL/GenBank/DDBJ whole genome shotgun (WGS) entry which is preliminary data.</text>
</comment>
<evidence type="ECO:0000259" key="4">
    <source>
        <dbReference type="Pfam" id="PF08241"/>
    </source>
</evidence>
<dbReference type="CDD" id="cd02440">
    <property type="entry name" value="AdoMet_MTases"/>
    <property type="match status" value="1"/>
</dbReference>
<proteinExistence type="inferred from homology"/>
<dbReference type="RefSeq" id="WP_184154095.1">
    <property type="nucleotide sequence ID" value="NZ_JACHKA010000001.1"/>
</dbReference>
<keyword evidence="3" id="KW-0808">Transferase</keyword>
<protein>
    <submittedName>
        <fullName evidence="5">SAM-dependent methyltransferase</fullName>
    </submittedName>
</protein>
<dbReference type="PANTHER" id="PTHR44942">
    <property type="entry name" value="METHYLTRANSF_11 DOMAIN-CONTAINING PROTEIN"/>
    <property type="match status" value="1"/>
</dbReference>
<dbReference type="PANTHER" id="PTHR44942:SF4">
    <property type="entry name" value="METHYLTRANSFERASE TYPE 11 DOMAIN-CONTAINING PROTEIN"/>
    <property type="match status" value="1"/>
</dbReference>
<dbReference type="SUPFAM" id="SSF53335">
    <property type="entry name" value="S-adenosyl-L-methionine-dependent methyltransferases"/>
    <property type="match status" value="1"/>
</dbReference>
<dbReference type="InterPro" id="IPR029063">
    <property type="entry name" value="SAM-dependent_MTases_sf"/>
</dbReference>
<organism evidence="5 6">
    <name type="scientific">Sphingobium lignivorans</name>
    <dbReference type="NCBI Taxonomy" id="2735886"/>
    <lineage>
        <taxon>Bacteria</taxon>
        <taxon>Pseudomonadati</taxon>
        <taxon>Pseudomonadota</taxon>
        <taxon>Alphaproteobacteria</taxon>
        <taxon>Sphingomonadales</taxon>
        <taxon>Sphingomonadaceae</taxon>
        <taxon>Sphingobium</taxon>
    </lineage>
</organism>
<dbReference type="InterPro" id="IPR013216">
    <property type="entry name" value="Methyltransf_11"/>
</dbReference>
<dbReference type="GO" id="GO:0032259">
    <property type="term" value="P:methylation"/>
    <property type="evidence" value="ECO:0007669"/>
    <property type="project" value="UniProtKB-KW"/>
</dbReference>
<gene>
    <name evidence="5" type="ORF">HNP60_002482</name>
</gene>
<evidence type="ECO:0000256" key="1">
    <source>
        <dbReference type="ARBA" id="ARBA00008361"/>
    </source>
</evidence>
<sequence length="279" mass="29834">MIQPGARTASADRGPNIEATARFGAQVDFGRTASDYGTFRAGFPEAFFDRLAGTGAFSGVATILDVGTGTGTLARGFARRGMRVTGLDPAPALLDEAARLDRETGVTVDYRQGTAESLPFPDAAFDMVTAGQCWHWFDRAQAAAETFRVLRPGGFMVIAHFDWLPLRGSVVEATEGLILEANPAWTMGGGTGIYPQWPGDLADAGFTDIETCSFDVTQPYSHDGWCGRIRASAGVRASLDPAATDRFEEGLRALLAADFSAEPLLVPHRVWWASGRKPG</sequence>
<evidence type="ECO:0000256" key="3">
    <source>
        <dbReference type="ARBA" id="ARBA00022679"/>
    </source>
</evidence>
<keyword evidence="6" id="KW-1185">Reference proteome</keyword>
<evidence type="ECO:0000256" key="2">
    <source>
        <dbReference type="ARBA" id="ARBA00022603"/>
    </source>
</evidence>
<dbReference type="Gene3D" id="3.40.50.150">
    <property type="entry name" value="Vaccinia Virus protein VP39"/>
    <property type="match status" value="1"/>
</dbReference>
<keyword evidence="2 5" id="KW-0489">Methyltransferase</keyword>
<comment type="similarity">
    <text evidence="1">Belongs to the methyltransferase superfamily.</text>
</comment>